<gene>
    <name evidence="2" type="ORF">INT76_06715</name>
</gene>
<protein>
    <submittedName>
        <fullName evidence="2">Conjugal transfer protein</fullName>
    </submittedName>
</protein>
<name>A0ABX7YID0_9STRE</name>
<evidence type="ECO:0000256" key="1">
    <source>
        <dbReference type="SAM" id="Phobius"/>
    </source>
</evidence>
<dbReference type="EMBL" id="CP073084">
    <property type="protein sequence ID" value="QUE53551.1"/>
    <property type="molecule type" value="Genomic_DNA"/>
</dbReference>
<sequence>MKDKKLFSYKEALEQPHWIRSIAKIYTFSSAVKFSRFVYFTILALVFFLLIRMMRFIPLNYNIMLTVFSSWVVAGILEDLKVDGRPFAFYFKDYLVYYFTYGRKERQIYINKGKVYQRHDLEGEDN</sequence>
<dbReference type="RefSeq" id="WP_212569724.1">
    <property type="nucleotide sequence ID" value="NZ_CP073084.1"/>
</dbReference>
<feature type="transmembrane region" description="Helical" evidence="1">
    <location>
        <begin position="34"/>
        <end position="53"/>
    </location>
</feature>
<keyword evidence="1" id="KW-1133">Transmembrane helix</keyword>
<keyword evidence="3" id="KW-1185">Reference proteome</keyword>
<organism evidence="2 3">
    <name type="scientific">Streptococcus oriscaviae</name>
    <dbReference type="NCBI Taxonomy" id="2781599"/>
    <lineage>
        <taxon>Bacteria</taxon>
        <taxon>Bacillati</taxon>
        <taxon>Bacillota</taxon>
        <taxon>Bacilli</taxon>
        <taxon>Lactobacillales</taxon>
        <taxon>Streptococcaceae</taxon>
        <taxon>Streptococcus</taxon>
    </lineage>
</organism>
<evidence type="ECO:0000313" key="2">
    <source>
        <dbReference type="EMBL" id="QUE53551.1"/>
    </source>
</evidence>
<dbReference type="InterPro" id="IPR025608">
    <property type="entry name" value="TcpE"/>
</dbReference>
<evidence type="ECO:0000313" key="3">
    <source>
        <dbReference type="Proteomes" id="UP000677616"/>
    </source>
</evidence>
<dbReference type="Pfam" id="PF12648">
    <property type="entry name" value="TcpE"/>
    <property type="match status" value="1"/>
</dbReference>
<accession>A0ABX7YID0</accession>
<proteinExistence type="predicted"/>
<keyword evidence="1" id="KW-0472">Membrane</keyword>
<dbReference type="Proteomes" id="UP000677616">
    <property type="component" value="Chromosome"/>
</dbReference>
<keyword evidence="1" id="KW-0812">Transmembrane</keyword>
<reference evidence="2 3" key="1">
    <citation type="submission" date="2021-04" db="EMBL/GenBank/DDBJ databases">
        <title>Complete genome sequence of a novel Streptococcus species.</title>
        <authorList>
            <person name="Teng J.L.L."/>
        </authorList>
    </citation>
    <scope>NUCLEOTIDE SEQUENCE [LARGE SCALE GENOMIC DNA]</scope>
    <source>
        <strain evidence="2 3">HKU75</strain>
    </source>
</reference>